<evidence type="ECO:0000313" key="3">
    <source>
        <dbReference type="Proteomes" id="UP000265618"/>
    </source>
</evidence>
<keyword evidence="1" id="KW-0472">Membrane</keyword>
<dbReference type="EMBL" id="BDIP01004247">
    <property type="protein sequence ID" value="GIQ88634.1"/>
    <property type="molecule type" value="Genomic_DNA"/>
</dbReference>
<keyword evidence="3" id="KW-1185">Reference proteome</keyword>
<reference evidence="2 3" key="1">
    <citation type="journal article" date="2018" name="PLoS ONE">
        <title>The draft genome of Kipferlia bialata reveals reductive genome evolution in fornicate parasites.</title>
        <authorList>
            <person name="Tanifuji G."/>
            <person name="Takabayashi S."/>
            <person name="Kume K."/>
            <person name="Takagi M."/>
            <person name="Nakayama T."/>
            <person name="Kamikawa R."/>
            <person name="Inagaki Y."/>
            <person name="Hashimoto T."/>
        </authorList>
    </citation>
    <scope>NUCLEOTIDE SEQUENCE [LARGE SCALE GENOMIC DNA]</scope>
    <source>
        <strain evidence="2">NY0173</strain>
    </source>
</reference>
<feature type="transmembrane region" description="Helical" evidence="1">
    <location>
        <begin position="87"/>
        <end position="111"/>
    </location>
</feature>
<organism evidence="2 3">
    <name type="scientific">Kipferlia bialata</name>
    <dbReference type="NCBI Taxonomy" id="797122"/>
    <lineage>
        <taxon>Eukaryota</taxon>
        <taxon>Metamonada</taxon>
        <taxon>Carpediemonas-like organisms</taxon>
        <taxon>Kipferlia</taxon>
    </lineage>
</organism>
<feature type="transmembrane region" description="Helical" evidence="1">
    <location>
        <begin position="12"/>
        <end position="32"/>
    </location>
</feature>
<dbReference type="AlphaFoldDB" id="A0A9K3GLX4"/>
<protein>
    <submittedName>
        <fullName evidence="2">Uncharacterized protein</fullName>
    </submittedName>
</protein>
<proteinExistence type="predicted"/>
<accession>A0A9K3GLX4</accession>
<evidence type="ECO:0000313" key="2">
    <source>
        <dbReference type="EMBL" id="GIQ88634.1"/>
    </source>
</evidence>
<name>A0A9K3GLX4_9EUKA</name>
<comment type="caution">
    <text evidence="2">The sequence shown here is derived from an EMBL/GenBank/DDBJ whole genome shotgun (WGS) entry which is preliminary data.</text>
</comment>
<dbReference type="Proteomes" id="UP000265618">
    <property type="component" value="Unassembled WGS sequence"/>
</dbReference>
<gene>
    <name evidence="2" type="ORF">KIPB_010931</name>
</gene>
<sequence length="171" mass="18600">MLGALDPDLYALTAAHVVAIIGYIGGLCVVVKQSFIDPCTRAKFTSACLCVSLLLQCTVNLMGLLLIGIATTEWNYESVVNFAYTYLLWMVPSALSIIAYSIVVPAFLGLIEGSFASRKRYNLVFKMGLGYCLFVIVVAVSIEVALLVQTLSFTGSEDPTYDTYPLDTISR</sequence>
<keyword evidence="1" id="KW-1133">Transmembrane helix</keyword>
<feature type="transmembrane region" description="Helical" evidence="1">
    <location>
        <begin position="44"/>
        <end position="67"/>
    </location>
</feature>
<keyword evidence="1" id="KW-0812">Transmembrane</keyword>
<feature type="transmembrane region" description="Helical" evidence="1">
    <location>
        <begin position="123"/>
        <end position="148"/>
    </location>
</feature>
<evidence type="ECO:0000256" key="1">
    <source>
        <dbReference type="SAM" id="Phobius"/>
    </source>
</evidence>